<gene>
    <name evidence="1" type="ORF">MM415A01576_0010</name>
</gene>
<dbReference type="EMBL" id="MT142206">
    <property type="protein sequence ID" value="QJA76131.1"/>
    <property type="molecule type" value="Genomic_DNA"/>
</dbReference>
<dbReference type="AlphaFoldDB" id="A0A6M3K392"/>
<organism evidence="1">
    <name type="scientific">viral metagenome</name>
    <dbReference type="NCBI Taxonomy" id="1070528"/>
    <lineage>
        <taxon>unclassified sequences</taxon>
        <taxon>metagenomes</taxon>
        <taxon>organismal metagenomes</taxon>
    </lineage>
</organism>
<evidence type="ECO:0000313" key="1">
    <source>
        <dbReference type="EMBL" id="QJA76131.1"/>
    </source>
</evidence>
<name>A0A6M3K392_9ZZZZ</name>
<sequence length="311" mass="34070">MADGDPMILQTLYGVPRAQLSNFQSLLTNGPMEVWTDTASWPDGWDWAQSGGVSSVTHSRQAGTRTSGLGAYFYRQVYSTEGIEQLGALSQKIILPDNQWDANGIKDTMFNLAVWMRNTGTGTARVNATIQGLDTTGAFVEWNGSNLVTLTGAWQLITYTYTVSSASVAQINANLLMELSVGGAPILEFDEAALWVDYTFTRNPASPAVAAISYPYRKFSRTIGGSLYMAKPASQSAKIRRVLPFVGIGSAQVATLRGLYILDAPMRWTPYEPTLPACVFVRMIDPVFSFQLMRAGWADNLYRGSITLEEI</sequence>
<protein>
    <submittedName>
        <fullName evidence="1">Uncharacterized protein</fullName>
    </submittedName>
</protein>
<proteinExistence type="predicted"/>
<reference evidence="1" key="1">
    <citation type="submission" date="2020-03" db="EMBL/GenBank/DDBJ databases">
        <title>The deep terrestrial virosphere.</title>
        <authorList>
            <person name="Holmfeldt K."/>
            <person name="Nilsson E."/>
            <person name="Simone D."/>
            <person name="Lopez-Fernandez M."/>
            <person name="Wu X."/>
            <person name="de Brujin I."/>
            <person name="Lundin D."/>
            <person name="Andersson A."/>
            <person name="Bertilsson S."/>
            <person name="Dopson M."/>
        </authorList>
    </citation>
    <scope>NUCLEOTIDE SEQUENCE</scope>
    <source>
        <strain evidence="1">MM415A01576</strain>
    </source>
</reference>
<accession>A0A6M3K392</accession>